<reference evidence="1 2" key="1">
    <citation type="journal article" date="2016" name="Nat. Commun.">
        <title>Thousands of microbial genomes shed light on interconnected biogeochemical processes in an aquifer system.</title>
        <authorList>
            <person name="Anantharaman K."/>
            <person name="Brown C.T."/>
            <person name="Hug L.A."/>
            <person name="Sharon I."/>
            <person name="Castelle C.J."/>
            <person name="Probst A.J."/>
            <person name="Thomas B.C."/>
            <person name="Singh A."/>
            <person name="Wilkins M.J."/>
            <person name="Karaoz U."/>
            <person name="Brodie E.L."/>
            <person name="Williams K.H."/>
            <person name="Hubbard S.S."/>
            <person name="Banfield J.F."/>
        </authorList>
    </citation>
    <scope>NUCLEOTIDE SEQUENCE [LARGE SCALE GENOMIC DNA]</scope>
</reference>
<dbReference type="InterPro" id="IPR012902">
    <property type="entry name" value="N_methyl_site"/>
</dbReference>
<name>A0A1F6C3F9_9BACT</name>
<comment type="caution">
    <text evidence="1">The sequence shown here is derived from an EMBL/GenBank/DDBJ whole genome shotgun (WGS) entry which is preliminary data.</text>
</comment>
<organism evidence="1 2">
    <name type="scientific">Candidatus Jorgensenbacteria bacterium RIFCSPLOWO2_12_FULL_42_11</name>
    <dbReference type="NCBI Taxonomy" id="1798473"/>
    <lineage>
        <taxon>Bacteria</taxon>
        <taxon>Candidatus Joergenseniibacteriota</taxon>
    </lineage>
</organism>
<evidence type="ECO:0000313" key="2">
    <source>
        <dbReference type="Proteomes" id="UP000176633"/>
    </source>
</evidence>
<evidence type="ECO:0000313" key="1">
    <source>
        <dbReference type="EMBL" id="OGG43593.1"/>
    </source>
</evidence>
<dbReference type="SUPFAM" id="SSF54523">
    <property type="entry name" value="Pili subunits"/>
    <property type="match status" value="1"/>
</dbReference>
<protein>
    <recommendedName>
        <fullName evidence="3">Type II secretion system protein GspG C-terminal domain-containing protein</fullName>
    </recommendedName>
</protein>
<dbReference type="Gene3D" id="3.30.700.10">
    <property type="entry name" value="Glycoprotein, Type 4 Pilin"/>
    <property type="match status" value="1"/>
</dbReference>
<dbReference type="EMBL" id="MFKM01000010">
    <property type="protein sequence ID" value="OGG43593.1"/>
    <property type="molecule type" value="Genomic_DNA"/>
</dbReference>
<dbReference type="NCBIfam" id="TIGR02532">
    <property type="entry name" value="IV_pilin_GFxxxE"/>
    <property type="match status" value="1"/>
</dbReference>
<dbReference type="InterPro" id="IPR045584">
    <property type="entry name" value="Pilin-like"/>
</dbReference>
<dbReference type="Pfam" id="PF07963">
    <property type="entry name" value="N_methyl"/>
    <property type="match status" value="1"/>
</dbReference>
<accession>A0A1F6C3F9</accession>
<proteinExistence type="predicted"/>
<dbReference type="PROSITE" id="PS00409">
    <property type="entry name" value="PROKAR_NTER_METHYL"/>
    <property type="match status" value="1"/>
</dbReference>
<sequence>MKKGFTLIELLIVIAILAILATTVVLVLNPAQILAQARDSQRISDLSSVKSAIALYLATATSTAGFSTATNCNIAACNNPGPFTTAPTVDPDVAVDGTGWMSTDLRGTSGGSSLSALPTDPTNSTTFYYSYKGAAALTFKLAGRLESAKYGPMMTADGGIRNTCAQYPPVVTDTTCYYEIGTDVSL</sequence>
<gene>
    <name evidence="1" type="ORF">A3G50_00135</name>
</gene>
<dbReference type="AlphaFoldDB" id="A0A1F6C3F9"/>
<dbReference type="Proteomes" id="UP000176633">
    <property type="component" value="Unassembled WGS sequence"/>
</dbReference>
<dbReference type="STRING" id="1798473.A3G50_00135"/>
<evidence type="ECO:0008006" key="3">
    <source>
        <dbReference type="Google" id="ProtNLM"/>
    </source>
</evidence>